<dbReference type="RefSeq" id="WP_086158379.1">
    <property type="nucleotide sequence ID" value="NZ_CP021121.1"/>
</dbReference>
<dbReference type="OrthoDB" id="4324067at2"/>
<name>A0A1W7CW32_9ACTN</name>
<keyword evidence="1" id="KW-0812">Transmembrane</keyword>
<reference evidence="2 3" key="1">
    <citation type="submission" date="2017-05" db="EMBL/GenBank/DDBJ databases">
        <title>Complete genome sequence of Streptomyces sp. SCSIO 03032 revealed the diverse biosynthetic pathways for its bioactive secondary metabolites.</title>
        <authorList>
            <person name="Ma L."/>
            <person name="Zhu Y."/>
            <person name="Zhang W."/>
            <person name="Zhang G."/>
            <person name="Tian X."/>
            <person name="Zhang S."/>
            <person name="Zhang C."/>
        </authorList>
    </citation>
    <scope>NUCLEOTIDE SEQUENCE [LARGE SCALE GENOMIC DNA]</scope>
    <source>
        <strain evidence="2 3">SCSIO 03032</strain>
    </source>
</reference>
<gene>
    <name evidence="2" type="ORF">CAG99_08395</name>
</gene>
<dbReference type="Proteomes" id="UP000194218">
    <property type="component" value="Chromosome"/>
</dbReference>
<evidence type="ECO:0008006" key="4">
    <source>
        <dbReference type="Google" id="ProtNLM"/>
    </source>
</evidence>
<keyword evidence="1" id="KW-1133">Transmembrane helix</keyword>
<protein>
    <recommendedName>
        <fullName evidence="4">DUF4307 domain-containing protein</fullName>
    </recommendedName>
</protein>
<dbReference type="EMBL" id="CP021121">
    <property type="protein sequence ID" value="ARQ68879.1"/>
    <property type="molecule type" value="Genomic_DNA"/>
</dbReference>
<evidence type="ECO:0000256" key="1">
    <source>
        <dbReference type="SAM" id="Phobius"/>
    </source>
</evidence>
<dbReference type="AlphaFoldDB" id="A0A1W7CW32"/>
<evidence type="ECO:0000313" key="3">
    <source>
        <dbReference type="Proteomes" id="UP000194218"/>
    </source>
</evidence>
<proteinExistence type="predicted"/>
<keyword evidence="1" id="KW-0472">Membrane</keyword>
<sequence length="143" mass="15208">MADVRARTPEGRYGRSGAADARTDRRLRVVGAVLGALLLGFIAWAGVSYIGEQKVTAELTGFQVVSDERIDVNLQVRKPADSDGVCTVRAQADDGLEVGRADFTFADEGDSTHRTVTLRTTARATSAELMGCSEARTDADATS</sequence>
<accession>A0A1W7CW32</accession>
<keyword evidence="3" id="KW-1185">Reference proteome</keyword>
<organism evidence="2 3">
    <name type="scientific">Streptomyces marincola</name>
    <dbReference type="NCBI Taxonomy" id="2878388"/>
    <lineage>
        <taxon>Bacteria</taxon>
        <taxon>Bacillati</taxon>
        <taxon>Actinomycetota</taxon>
        <taxon>Actinomycetes</taxon>
        <taxon>Kitasatosporales</taxon>
        <taxon>Streptomycetaceae</taxon>
        <taxon>Streptomyces</taxon>
    </lineage>
</organism>
<dbReference type="InterPro" id="IPR025443">
    <property type="entry name" value="DUF4307"/>
</dbReference>
<feature type="transmembrane region" description="Helical" evidence="1">
    <location>
        <begin position="29"/>
        <end position="50"/>
    </location>
</feature>
<dbReference type="KEGG" id="smao:CAG99_08395"/>
<evidence type="ECO:0000313" key="2">
    <source>
        <dbReference type="EMBL" id="ARQ68879.1"/>
    </source>
</evidence>
<dbReference type="Pfam" id="PF14155">
    <property type="entry name" value="DUF4307"/>
    <property type="match status" value="1"/>
</dbReference>